<evidence type="ECO:0000256" key="1">
    <source>
        <dbReference type="ARBA" id="ARBA00004651"/>
    </source>
</evidence>
<sequence>MGVITLSVFLLWGDVQKITGTVLSIEWSVIIFAIVCTLISYVFRFIKWHYLLNQQKIELNVKDSFNIWFIGHCMSMTPGKVGEFIKSYSLKRCFQVEVHVSAPVIFTDLLSDFLAMVLLASLGVVIFQFGFLFFLTVLIGTIMLLVILQSRKTVRWIIEKITMFSIVRKHKEQLGLFYDSIYRLIGLKNSLISFGLSLVAWFMECVSMLIILNGLGIDLHLLHSIFIFSFSTLAGALSMIPGGLGIAEGSLTGMLLYFGLDKSIAVSVTLVVRLVTLWLGFFVGLLVYLRTRKRYQL</sequence>
<comment type="caution">
    <text evidence="7">The sequence shown here is derived from an EMBL/GenBank/DDBJ whole genome shotgun (WGS) entry which is preliminary data.</text>
</comment>
<dbReference type="RefSeq" id="WP_154319076.1">
    <property type="nucleotide sequence ID" value="NZ_CAJGAA010000003.1"/>
</dbReference>
<keyword evidence="4 6" id="KW-1133">Transmembrane helix</keyword>
<evidence type="ECO:0000313" key="7">
    <source>
        <dbReference type="EMBL" id="MRX55346.1"/>
    </source>
</evidence>
<dbReference type="EMBL" id="WKKF01000004">
    <property type="protein sequence ID" value="MRX55346.1"/>
    <property type="molecule type" value="Genomic_DNA"/>
</dbReference>
<feature type="transmembrane region" description="Helical" evidence="6">
    <location>
        <begin position="191"/>
        <end position="212"/>
    </location>
</feature>
<evidence type="ECO:0000256" key="3">
    <source>
        <dbReference type="ARBA" id="ARBA00022692"/>
    </source>
</evidence>
<feature type="transmembrane region" description="Helical" evidence="6">
    <location>
        <begin position="224"/>
        <end position="244"/>
    </location>
</feature>
<dbReference type="GO" id="GO:0050071">
    <property type="term" value="F:phosphatidylglycerol lysyltransferase activity"/>
    <property type="evidence" value="ECO:0007669"/>
    <property type="project" value="UniProtKB-EC"/>
</dbReference>
<dbReference type="InterPro" id="IPR022791">
    <property type="entry name" value="L-PG_synthase/AglD"/>
</dbReference>
<keyword evidence="3 6" id="KW-0812">Transmembrane</keyword>
<dbReference type="EC" id="2.3.2.3" evidence="6"/>
<keyword evidence="2" id="KW-1003">Cell membrane</keyword>
<dbReference type="Pfam" id="PF03706">
    <property type="entry name" value="LPG_synthase_TM"/>
    <property type="match status" value="1"/>
</dbReference>
<gene>
    <name evidence="6" type="primary">mprF</name>
    <name evidence="7" type="ORF">GJU41_15390</name>
</gene>
<keyword evidence="6" id="KW-0808">Transferase</keyword>
<dbReference type="GO" id="GO:0006629">
    <property type="term" value="P:lipid metabolic process"/>
    <property type="evidence" value="ECO:0007669"/>
    <property type="project" value="UniProtKB-KW"/>
</dbReference>
<feature type="transmembrane region" description="Helical" evidence="6">
    <location>
        <begin position="27"/>
        <end position="46"/>
    </location>
</feature>
<evidence type="ECO:0000256" key="6">
    <source>
        <dbReference type="RuleBase" id="RU363042"/>
    </source>
</evidence>
<evidence type="ECO:0000256" key="4">
    <source>
        <dbReference type="ARBA" id="ARBA00022989"/>
    </source>
</evidence>
<keyword evidence="5 6" id="KW-0472">Membrane</keyword>
<dbReference type="AlphaFoldDB" id="A0A6I2ME75"/>
<keyword evidence="8" id="KW-1185">Reference proteome</keyword>
<accession>A0A6I2ME75</accession>
<name>A0A6I2ME75_9BACI</name>
<protein>
    <recommendedName>
        <fullName evidence="6">Phosphatidylglycerol lysyltransferase</fullName>
        <ecNumber evidence="6">2.3.2.3</ecNumber>
    </recommendedName>
    <alternativeName>
        <fullName evidence="6">Lysylphosphatidylglycerol synthase</fullName>
    </alternativeName>
</protein>
<keyword evidence="6" id="KW-0046">Antibiotic resistance</keyword>
<dbReference type="GO" id="GO:0005886">
    <property type="term" value="C:plasma membrane"/>
    <property type="evidence" value="ECO:0007669"/>
    <property type="project" value="UniProtKB-SubCell"/>
</dbReference>
<proteinExistence type="inferred from homology"/>
<feature type="transmembrane region" description="Helical" evidence="6">
    <location>
        <begin position="113"/>
        <end position="146"/>
    </location>
</feature>
<comment type="subcellular location">
    <subcellularLocation>
        <location evidence="1 6">Cell membrane</location>
        <topology evidence="1 6">Multi-pass membrane protein</topology>
    </subcellularLocation>
</comment>
<evidence type="ECO:0000256" key="2">
    <source>
        <dbReference type="ARBA" id="ARBA00022475"/>
    </source>
</evidence>
<dbReference type="NCBIfam" id="TIGR00374">
    <property type="entry name" value="flippase-like domain"/>
    <property type="match status" value="1"/>
</dbReference>
<dbReference type="PANTHER" id="PTHR39087:SF2">
    <property type="entry name" value="UPF0104 MEMBRANE PROTEIN MJ1595"/>
    <property type="match status" value="1"/>
</dbReference>
<evidence type="ECO:0000313" key="8">
    <source>
        <dbReference type="Proteomes" id="UP000441585"/>
    </source>
</evidence>
<organism evidence="7 8">
    <name type="scientific">Metabacillus idriensis</name>
    <dbReference type="NCBI Taxonomy" id="324768"/>
    <lineage>
        <taxon>Bacteria</taxon>
        <taxon>Bacillati</taxon>
        <taxon>Bacillota</taxon>
        <taxon>Bacilli</taxon>
        <taxon>Bacillales</taxon>
        <taxon>Bacillaceae</taxon>
        <taxon>Metabacillus</taxon>
    </lineage>
</organism>
<reference evidence="7 8" key="1">
    <citation type="submission" date="2019-11" db="EMBL/GenBank/DDBJ databases">
        <title>Bacillus idriensis genome.</title>
        <authorList>
            <person name="Konopka E.N."/>
            <person name="Newman J.D."/>
        </authorList>
    </citation>
    <scope>NUCLEOTIDE SEQUENCE [LARGE SCALE GENOMIC DNA]</scope>
    <source>
        <strain evidence="7 8">DSM 19097</strain>
    </source>
</reference>
<comment type="catalytic activity">
    <reaction evidence="6">
        <text>L-lysyl-tRNA(Lys) + a 1,2-diacyl-sn-glycero-3-phospho-(1'-sn-glycerol) = a 1,2-diacyl-sn-glycero-3-phospho-1'-(3'-O-L-lysyl)-sn-glycerol + tRNA(Lys)</text>
        <dbReference type="Rhea" id="RHEA:10668"/>
        <dbReference type="Rhea" id="RHEA-COMP:9696"/>
        <dbReference type="Rhea" id="RHEA-COMP:9697"/>
        <dbReference type="ChEBI" id="CHEBI:64716"/>
        <dbReference type="ChEBI" id="CHEBI:75792"/>
        <dbReference type="ChEBI" id="CHEBI:78442"/>
        <dbReference type="ChEBI" id="CHEBI:78529"/>
        <dbReference type="EC" id="2.3.2.3"/>
    </reaction>
</comment>
<dbReference type="Proteomes" id="UP000441585">
    <property type="component" value="Unassembled WGS sequence"/>
</dbReference>
<comment type="function">
    <text evidence="6">Catalyzes the transfer of a lysyl group from L-lysyl-tRNA(Lys) to membrane-bound phosphatidylglycerol (PG), which produces lysylphosphatidylglycerol (LPG), a major component of the bacterial membrane with a positive net charge. LPG synthesis contributes to bacterial virulence as it is involved in the resistance mechanism against cationic antimicrobial peptides (CAMP) produces by the host's immune system (defensins, cathelicidins) and by the competing microorganisms.</text>
</comment>
<feature type="transmembrane region" description="Helical" evidence="6">
    <location>
        <begin position="264"/>
        <end position="289"/>
    </location>
</feature>
<comment type="similarity">
    <text evidence="6">Belongs to the LPG synthase family.</text>
</comment>
<keyword evidence="6" id="KW-0443">Lipid metabolism</keyword>
<dbReference type="GO" id="GO:0046677">
    <property type="term" value="P:response to antibiotic"/>
    <property type="evidence" value="ECO:0007669"/>
    <property type="project" value="UniProtKB-KW"/>
</dbReference>
<evidence type="ECO:0000256" key="5">
    <source>
        <dbReference type="ARBA" id="ARBA00023136"/>
    </source>
</evidence>
<dbReference type="PANTHER" id="PTHR39087">
    <property type="entry name" value="UPF0104 MEMBRANE PROTEIN MJ1595"/>
    <property type="match status" value="1"/>
</dbReference>